<sequence length="63" mass="6688">MVRTFVQAICAAAILTGFVVGPAVVFAGATRLTREPTMLNERMPCGMTGLECTGAEMIAARRK</sequence>
<dbReference type="AlphaFoldDB" id="A0AAE3VQS5"/>
<dbReference type="EMBL" id="JAUSUL010000002">
    <property type="protein sequence ID" value="MDQ0316448.1"/>
    <property type="molecule type" value="Genomic_DNA"/>
</dbReference>
<comment type="caution">
    <text evidence="1">The sequence shown here is derived from an EMBL/GenBank/DDBJ whole genome shotgun (WGS) entry which is preliminary data.</text>
</comment>
<accession>A0AAE3VQS5</accession>
<reference evidence="1" key="1">
    <citation type="submission" date="2023-07" db="EMBL/GenBank/DDBJ databases">
        <title>Genomic Encyclopedia of Type Strains, Phase IV (KMG-IV): sequencing the most valuable type-strain genomes for metagenomic binning, comparative biology and taxonomic classification.</title>
        <authorList>
            <person name="Goeker M."/>
        </authorList>
    </citation>
    <scope>NUCLEOTIDE SEQUENCE</scope>
    <source>
        <strain evidence="1">DSM 21202</strain>
    </source>
</reference>
<gene>
    <name evidence="1" type="ORF">J2S73_002905</name>
</gene>
<dbReference type="RefSeq" id="WP_306886268.1">
    <property type="nucleotide sequence ID" value="NZ_JAUSUL010000002.1"/>
</dbReference>
<name>A0AAE3VQS5_9HYPH</name>
<keyword evidence="2" id="KW-1185">Reference proteome</keyword>
<protein>
    <submittedName>
        <fullName evidence="1">Uncharacterized protein</fullName>
    </submittedName>
</protein>
<dbReference type="Proteomes" id="UP001229244">
    <property type="component" value="Unassembled WGS sequence"/>
</dbReference>
<proteinExistence type="predicted"/>
<organism evidence="1 2">
    <name type="scientific">Amorphus orientalis</name>
    <dbReference type="NCBI Taxonomy" id="649198"/>
    <lineage>
        <taxon>Bacteria</taxon>
        <taxon>Pseudomonadati</taxon>
        <taxon>Pseudomonadota</taxon>
        <taxon>Alphaproteobacteria</taxon>
        <taxon>Hyphomicrobiales</taxon>
        <taxon>Amorphaceae</taxon>
        <taxon>Amorphus</taxon>
    </lineage>
</organism>
<evidence type="ECO:0000313" key="1">
    <source>
        <dbReference type="EMBL" id="MDQ0316448.1"/>
    </source>
</evidence>
<evidence type="ECO:0000313" key="2">
    <source>
        <dbReference type="Proteomes" id="UP001229244"/>
    </source>
</evidence>